<name>A0A7H8NBS6_9ACTN</name>
<feature type="domain" description="VOC" evidence="1">
    <location>
        <begin position="135"/>
        <end position="257"/>
    </location>
</feature>
<protein>
    <submittedName>
        <fullName evidence="2">VOC family protein</fullName>
    </submittedName>
</protein>
<reference evidence="2 3" key="1">
    <citation type="submission" date="2020-06" db="EMBL/GenBank/DDBJ databases">
        <title>Genome mining for natural products.</title>
        <authorList>
            <person name="Zhang B."/>
            <person name="Shi J."/>
            <person name="Ge H."/>
        </authorList>
    </citation>
    <scope>NUCLEOTIDE SEQUENCE [LARGE SCALE GENOMIC DNA]</scope>
    <source>
        <strain evidence="2 3">NA00687</strain>
    </source>
</reference>
<dbReference type="CDD" id="cd07247">
    <property type="entry name" value="SgaA_N_like"/>
    <property type="match status" value="2"/>
</dbReference>
<dbReference type="InterPro" id="IPR052164">
    <property type="entry name" value="Anthracycline_SecMetBiosynth"/>
</dbReference>
<dbReference type="InterPro" id="IPR004360">
    <property type="entry name" value="Glyas_Fos-R_dOase_dom"/>
</dbReference>
<dbReference type="Pfam" id="PF00903">
    <property type="entry name" value="Glyoxalase"/>
    <property type="match status" value="2"/>
</dbReference>
<organism evidence="2 3">
    <name type="scientific">Streptomyces buecherae</name>
    <dbReference type="NCBI Taxonomy" id="2763006"/>
    <lineage>
        <taxon>Bacteria</taxon>
        <taxon>Bacillati</taxon>
        <taxon>Actinomycetota</taxon>
        <taxon>Actinomycetes</taxon>
        <taxon>Kitasatosporales</taxon>
        <taxon>Streptomycetaceae</taxon>
        <taxon>Streptomyces</taxon>
    </lineage>
</organism>
<dbReference type="InterPro" id="IPR029068">
    <property type="entry name" value="Glyas_Bleomycin-R_OHBP_Dase"/>
</dbReference>
<evidence type="ECO:0000313" key="3">
    <source>
        <dbReference type="Proteomes" id="UP000509303"/>
    </source>
</evidence>
<sequence>MAVFPEGVPCWVDVALPDVAAGKRFYGALLGWTFGPAAPDYGSYTQAFHDGRNVAALVAKPDGRMPTAWNVYLATADVFGTAVRARAAGGTVIMDPVRVGDFGTMAVVADPGGAVFNLWQAGSHAGFEEQGQPGSYGWAEVYTRAPERVDAFYEDVFGLRAEVDDEAGRPDFVRWVPRGRPAGARHAVSGRGLISSGYPEEMPAHFLTYFVVEDCDAAVAATGRLGGRVAIDPVTTPHGRSAVVVDNQGASFAVIDTRTRGDAPHPEGPPA</sequence>
<dbReference type="Proteomes" id="UP000509303">
    <property type="component" value="Chromosome"/>
</dbReference>
<accession>A0A7H8NBS6</accession>
<dbReference type="PANTHER" id="PTHR33993">
    <property type="entry name" value="GLYOXALASE-RELATED"/>
    <property type="match status" value="1"/>
</dbReference>
<dbReference type="InterPro" id="IPR037523">
    <property type="entry name" value="VOC_core"/>
</dbReference>
<dbReference type="PROSITE" id="PS51819">
    <property type="entry name" value="VOC"/>
    <property type="match status" value="2"/>
</dbReference>
<keyword evidence="3" id="KW-1185">Reference proteome</keyword>
<evidence type="ECO:0000259" key="1">
    <source>
        <dbReference type="PROSITE" id="PS51819"/>
    </source>
</evidence>
<gene>
    <name evidence="2" type="ORF">HUT08_22745</name>
</gene>
<dbReference type="EMBL" id="CP054929">
    <property type="protein sequence ID" value="QKW51884.1"/>
    <property type="molecule type" value="Genomic_DNA"/>
</dbReference>
<dbReference type="Gene3D" id="3.10.180.10">
    <property type="entry name" value="2,3-Dihydroxybiphenyl 1,2-Dioxygenase, domain 1"/>
    <property type="match status" value="2"/>
</dbReference>
<evidence type="ECO:0000313" key="2">
    <source>
        <dbReference type="EMBL" id="QKW51884.1"/>
    </source>
</evidence>
<dbReference type="SUPFAM" id="SSF54593">
    <property type="entry name" value="Glyoxalase/Bleomycin resistance protein/Dihydroxybiphenyl dioxygenase"/>
    <property type="match status" value="2"/>
</dbReference>
<dbReference type="RefSeq" id="WP_176163591.1">
    <property type="nucleotide sequence ID" value="NZ_CP054929.1"/>
</dbReference>
<proteinExistence type="predicted"/>
<dbReference type="PANTHER" id="PTHR33993:SF10">
    <property type="entry name" value="CONSERVED PROTEIN"/>
    <property type="match status" value="1"/>
</dbReference>
<feature type="domain" description="VOC" evidence="1">
    <location>
        <begin position="8"/>
        <end position="121"/>
    </location>
</feature>
<dbReference type="AlphaFoldDB" id="A0A7H8NBS6"/>